<dbReference type="Proteomes" id="UP001230005">
    <property type="component" value="Unassembled WGS sequence"/>
</dbReference>
<evidence type="ECO:0000313" key="3">
    <source>
        <dbReference type="Proteomes" id="UP001230005"/>
    </source>
</evidence>
<keyword evidence="3" id="KW-1185">Reference proteome</keyword>
<gene>
    <name evidence="2" type="ORF">J2S74_001507</name>
</gene>
<dbReference type="InterPro" id="IPR003615">
    <property type="entry name" value="HNH_nuc"/>
</dbReference>
<name>A0ABT9ZSH1_9BACI</name>
<keyword evidence="2" id="KW-0378">Hydrolase</keyword>
<reference evidence="2 3" key="1">
    <citation type="submission" date="2023-07" db="EMBL/GenBank/DDBJ databases">
        <title>Genomic Encyclopedia of Type Strains, Phase IV (KMG-IV): sequencing the most valuable type-strain genomes for metagenomic binning, comparative biology and taxonomic classification.</title>
        <authorList>
            <person name="Goeker M."/>
        </authorList>
    </citation>
    <scope>NUCLEOTIDE SEQUENCE [LARGE SCALE GENOMIC DNA]</scope>
    <source>
        <strain evidence="2 3">DSM 9768</strain>
    </source>
</reference>
<sequence>MKSTSSKTPVIPDDLDTKQLENATLDISGNLLGLILSLLPLEEVAIEEGAAGLPEGALTRIEVNRYERSALNRQTCLIIHGYICKVCDFNFEQMYGTLGKEFIHVHHIVPVSELGTNYKINPTTDLVPICPNCHSMIHKKNPPYTVDELKSIISQNVKIGKG</sequence>
<dbReference type="CDD" id="cd00085">
    <property type="entry name" value="HNHc"/>
    <property type="match status" value="1"/>
</dbReference>
<keyword evidence="2" id="KW-0255">Endonuclease</keyword>
<organism evidence="2 3">
    <name type="scientific">Evansella vedderi</name>
    <dbReference type="NCBI Taxonomy" id="38282"/>
    <lineage>
        <taxon>Bacteria</taxon>
        <taxon>Bacillati</taxon>
        <taxon>Bacillota</taxon>
        <taxon>Bacilli</taxon>
        <taxon>Bacillales</taxon>
        <taxon>Bacillaceae</taxon>
        <taxon>Evansella</taxon>
    </lineage>
</organism>
<dbReference type="GO" id="GO:0004519">
    <property type="term" value="F:endonuclease activity"/>
    <property type="evidence" value="ECO:0007669"/>
    <property type="project" value="UniProtKB-KW"/>
</dbReference>
<evidence type="ECO:0000313" key="2">
    <source>
        <dbReference type="EMBL" id="MDQ0254134.1"/>
    </source>
</evidence>
<dbReference type="EMBL" id="JAUSUG010000004">
    <property type="protein sequence ID" value="MDQ0254134.1"/>
    <property type="molecule type" value="Genomic_DNA"/>
</dbReference>
<protein>
    <submittedName>
        <fullName evidence="2">HNH restriction endonuclease</fullName>
    </submittedName>
</protein>
<accession>A0ABT9ZSH1</accession>
<dbReference type="InterPro" id="IPR002711">
    <property type="entry name" value="HNH"/>
</dbReference>
<dbReference type="Gene3D" id="1.10.30.50">
    <property type="match status" value="1"/>
</dbReference>
<keyword evidence="2" id="KW-0540">Nuclease</keyword>
<feature type="domain" description="HNH nuclease" evidence="1">
    <location>
        <begin position="71"/>
        <end position="135"/>
    </location>
</feature>
<proteinExistence type="predicted"/>
<dbReference type="RefSeq" id="WP_307323642.1">
    <property type="nucleotide sequence ID" value="NZ_JAUSUG010000004.1"/>
</dbReference>
<dbReference type="SMART" id="SM00507">
    <property type="entry name" value="HNHc"/>
    <property type="match status" value="1"/>
</dbReference>
<dbReference type="Pfam" id="PF01844">
    <property type="entry name" value="HNH"/>
    <property type="match status" value="1"/>
</dbReference>
<evidence type="ECO:0000259" key="1">
    <source>
        <dbReference type="SMART" id="SM00507"/>
    </source>
</evidence>
<comment type="caution">
    <text evidence="2">The sequence shown here is derived from an EMBL/GenBank/DDBJ whole genome shotgun (WGS) entry which is preliminary data.</text>
</comment>